<dbReference type="GO" id="GO:0030490">
    <property type="term" value="P:maturation of SSU-rRNA"/>
    <property type="evidence" value="ECO:0007669"/>
    <property type="project" value="InterPro"/>
</dbReference>
<feature type="region of interest" description="Disordered" evidence="13">
    <location>
        <begin position="13"/>
        <end position="108"/>
    </location>
</feature>
<dbReference type="SMART" id="SM00490">
    <property type="entry name" value="HELICc"/>
    <property type="match status" value="1"/>
</dbReference>
<feature type="compositionally biased region" description="Acidic residues" evidence="13">
    <location>
        <begin position="92"/>
        <end position="107"/>
    </location>
</feature>
<evidence type="ECO:0000259" key="16">
    <source>
        <dbReference type="PROSITE" id="PS51195"/>
    </source>
</evidence>
<comment type="catalytic activity">
    <reaction evidence="11">
        <text>ATP + H2O = ADP + phosphate + H(+)</text>
        <dbReference type="Rhea" id="RHEA:13065"/>
        <dbReference type="ChEBI" id="CHEBI:15377"/>
        <dbReference type="ChEBI" id="CHEBI:15378"/>
        <dbReference type="ChEBI" id="CHEBI:30616"/>
        <dbReference type="ChEBI" id="CHEBI:43474"/>
        <dbReference type="ChEBI" id="CHEBI:456216"/>
        <dbReference type="EC" id="3.6.4.13"/>
    </reaction>
</comment>
<evidence type="ECO:0000256" key="8">
    <source>
        <dbReference type="ARBA" id="ARBA00023242"/>
    </source>
</evidence>
<keyword evidence="4 17" id="KW-0378">Hydrolase</keyword>
<dbReference type="GO" id="GO:0005829">
    <property type="term" value="C:cytosol"/>
    <property type="evidence" value="ECO:0007669"/>
    <property type="project" value="TreeGrafter"/>
</dbReference>
<dbReference type="GO" id="GO:0005730">
    <property type="term" value="C:nucleolus"/>
    <property type="evidence" value="ECO:0007669"/>
    <property type="project" value="UniProtKB-SubCell"/>
</dbReference>
<dbReference type="CDD" id="cd17957">
    <property type="entry name" value="DEADc_DDX52"/>
    <property type="match status" value="1"/>
</dbReference>
<keyword evidence="3" id="KW-0547">Nucleotide-binding</keyword>
<dbReference type="InterPro" id="IPR044764">
    <property type="entry name" value="DDX52/Rok1_DEADc"/>
</dbReference>
<feature type="compositionally biased region" description="Basic and acidic residues" evidence="13">
    <location>
        <begin position="59"/>
        <end position="77"/>
    </location>
</feature>
<comment type="subcellular location">
    <subcellularLocation>
        <location evidence="1">Nucleus</location>
        <location evidence="1">Nucleolus</location>
    </subcellularLocation>
</comment>
<evidence type="ECO:0000259" key="15">
    <source>
        <dbReference type="PROSITE" id="PS51194"/>
    </source>
</evidence>
<evidence type="ECO:0000256" key="4">
    <source>
        <dbReference type="ARBA" id="ARBA00022801"/>
    </source>
</evidence>
<evidence type="ECO:0000256" key="3">
    <source>
        <dbReference type="ARBA" id="ARBA00022741"/>
    </source>
</evidence>
<dbReference type="InterPro" id="IPR050079">
    <property type="entry name" value="DEAD_box_RNA_helicase"/>
</dbReference>
<dbReference type="EMBL" id="CACVKT020009040">
    <property type="protein sequence ID" value="CAC5419559.1"/>
    <property type="molecule type" value="Genomic_DNA"/>
</dbReference>
<dbReference type="Gene3D" id="3.40.50.300">
    <property type="entry name" value="P-loop containing nucleotide triphosphate hydrolases"/>
    <property type="match status" value="2"/>
</dbReference>
<accession>A0A6J8EFU5</accession>
<dbReference type="GO" id="GO:0005524">
    <property type="term" value="F:ATP binding"/>
    <property type="evidence" value="ECO:0007669"/>
    <property type="project" value="UniProtKB-KW"/>
</dbReference>
<dbReference type="InterPro" id="IPR011545">
    <property type="entry name" value="DEAD/DEAH_box_helicase_dom"/>
</dbReference>
<evidence type="ECO:0000259" key="14">
    <source>
        <dbReference type="PROSITE" id="PS51192"/>
    </source>
</evidence>
<evidence type="ECO:0000256" key="9">
    <source>
        <dbReference type="ARBA" id="ARBA00024355"/>
    </source>
</evidence>
<comment type="similarity">
    <text evidence="9">Belongs to the DEAD box helicase family. DDX52/ROK1 subfamily.</text>
</comment>
<dbReference type="InterPro" id="IPR014014">
    <property type="entry name" value="RNA_helicase_DEAD_Q_motif"/>
</dbReference>
<dbReference type="AlphaFoldDB" id="A0A6J8EFU5"/>
<feature type="compositionally biased region" description="Basic residues" evidence="13">
    <location>
        <begin position="653"/>
        <end position="665"/>
    </location>
</feature>
<dbReference type="Pfam" id="PF00270">
    <property type="entry name" value="DEAD"/>
    <property type="match status" value="1"/>
</dbReference>
<dbReference type="EC" id="3.6.4.13" evidence="2"/>
<feature type="short sequence motif" description="Q motif" evidence="12">
    <location>
        <begin position="169"/>
        <end position="197"/>
    </location>
</feature>
<evidence type="ECO:0000256" key="13">
    <source>
        <dbReference type="SAM" id="MobiDB-lite"/>
    </source>
</evidence>
<dbReference type="FunFam" id="3.40.50.300:FF:000759">
    <property type="entry name" value="probable ATP-dependent RNA helicase DDX52"/>
    <property type="match status" value="1"/>
</dbReference>
<feature type="domain" description="DEAD-box RNA helicase Q" evidence="16">
    <location>
        <begin position="169"/>
        <end position="197"/>
    </location>
</feature>
<sequence>MLLTALVEREKVAKDRLESIRKEGTHTRTRTPGKKNCGSGKQKVEDPIISKDSSSHNTTFEKVDRKETHELKRKNDYENSTSLSKRVKVDSDTSDEDNSTSEPEPESELQILGKITSKGAEQRREKKKKVKTKEKLAALHQEEVNRLRNQHKIHVYGTDKPEPLKSFDDLLTNYKMSDVILNNIAKIGYTEPTPIQRQTIPAMLHRREIMACAPTGSGKTAAFILPIIHHLRQHSKHGFRALVLAPTRELAKQIYRDFQMLSDGTGLKLHYIEKADPENEGKSVKKCDILVSTPNRLIYQLNQDPPQIDLHTVEWLIVDESDKLFEEGKSGFRDQLAVIYKVCDSKNVRRAMFSATFAYDVEEWCRLNLDNVIQVYVGARNSATQTIEQELQFVGTEYGKLFAIREIIRKGIQPPVLVFVQSKERAQELFNELIYDGMNVDAIHSGKTQMQRDEVVMKFRLGKVWILICTELMGRGIDFKGVNLVINYDFPNSAITYIHRIGRTGRAGRSGKAITFFTEDDRINLRSIANVMVEAGCPVPSYMLQMKKPTKKKRRRLAKRVPQREHISTALKADLEKAKKKRDIIRKMKLQKIEGSTVDKKKLRRLKSKSKNKSDVDSKNPTTHKVKKKTPKNAAEMKRSKQNISSNDTEKKFKQKKKNKLKNPK</sequence>
<keyword evidence="6" id="KW-0067">ATP-binding</keyword>
<keyword evidence="5" id="KW-0347">Helicase</keyword>
<dbReference type="InterPro" id="IPR014001">
    <property type="entry name" value="Helicase_ATP-bd"/>
</dbReference>
<feature type="compositionally biased region" description="Basic residues" evidence="13">
    <location>
        <begin position="548"/>
        <end position="561"/>
    </location>
</feature>
<gene>
    <name evidence="17" type="ORF">MCOR_51883</name>
</gene>
<evidence type="ECO:0000256" key="12">
    <source>
        <dbReference type="PROSITE-ProRule" id="PRU00552"/>
    </source>
</evidence>
<keyword evidence="18" id="KW-1185">Reference proteome</keyword>
<dbReference type="InterPro" id="IPR027417">
    <property type="entry name" value="P-loop_NTPase"/>
</dbReference>
<evidence type="ECO:0000256" key="1">
    <source>
        <dbReference type="ARBA" id="ARBA00004604"/>
    </source>
</evidence>
<proteinExistence type="inferred from homology"/>
<evidence type="ECO:0000256" key="11">
    <source>
        <dbReference type="ARBA" id="ARBA00047984"/>
    </source>
</evidence>
<evidence type="ECO:0000256" key="7">
    <source>
        <dbReference type="ARBA" id="ARBA00022884"/>
    </source>
</evidence>
<name>A0A6J8EFU5_MYTCO</name>
<dbReference type="CDD" id="cd18787">
    <property type="entry name" value="SF2_C_DEAD"/>
    <property type="match status" value="1"/>
</dbReference>
<evidence type="ECO:0000256" key="5">
    <source>
        <dbReference type="ARBA" id="ARBA00022806"/>
    </source>
</evidence>
<feature type="domain" description="Helicase C-terminal" evidence="15">
    <location>
        <begin position="386"/>
        <end position="547"/>
    </location>
</feature>
<evidence type="ECO:0000256" key="2">
    <source>
        <dbReference type="ARBA" id="ARBA00012552"/>
    </source>
</evidence>
<dbReference type="SMART" id="SM00487">
    <property type="entry name" value="DEXDc"/>
    <property type="match status" value="1"/>
</dbReference>
<feature type="region of interest" description="Disordered" evidence="13">
    <location>
        <begin position="548"/>
        <end position="576"/>
    </location>
</feature>
<dbReference type="GO" id="GO:0003723">
    <property type="term" value="F:RNA binding"/>
    <property type="evidence" value="ECO:0007669"/>
    <property type="project" value="UniProtKB-KW"/>
</dbReference>
<feature type="region of interest" description="Disordered" evidence="13">
    <location>
        <begin position="596"/>
        <end position="665"/>
    </location>
</feature>
<dbReference type="InterPro" id="IPR001650">
    <property type="entry name" value="Helicase_C-like"/>
</dbReference>
<dbReference type="SUPFAM" id="SSF52540">
    <property type="entry name" value="P-loop containing nucleoside triphosphate hydrolases"/>
    <property type="match status" value="1"/>
</dbReference>
<dbReference type="PANTHER" id="PTHR47959:SF15">
    <property type="entry name" value="RNA HELICASE"/>
    <property type="match status" value="1"/>
</dbReference>
<feature type="compositionally biased region" description="Basic residues" evidence="13">
    <location>
        <begin position="622"/>
        <end position="631"/>
    </location>
</feature>
<dbReference type="OrthoDB" id="360161at2759"/>
<dbReference type="GO" id="GO:0003724">
    <property type="term" value="F:RNA helicase activity"/>
    <property type="evidence" value="ECO:0007669"/>
    <property type="project" value="UniProtKB-EC"/>
</dbReference>
<protein>
    <recommendedName>
        <fullName evidence="10">Probable ATP-dependent RNA helicase DDX52</fullName>
        <ecNumber evidence="2">3.6.4.13</ecNumber>
    </recommendedName>
</protein>
<evidence type="ECO:0000313" key="17">
    <source>
        <dbReference type="EMBL" id="CAC5419559.1"/>
    </source>
</evidence>
<evidence type="ECO:0000256" key="10">
    <source>
        <dbReference type="ARBA" id="ARBA00044533"/>
    </source>
</evidence>
<dbReference type="PROSITE" id="PS51194">
    <property type="entry name" value="HELICASE_CTER"/>
    <property type="match status" value="1"/>
</dbReference>
<feature type="compositionally biased region" description="Basic and acidic residues" evidence="13">
    <location>
        <begin position="13"/>
        <end position="26"/>
    </location>
</feature>
<dbReference type="GO" id="GO:0016787">
    <property type="term" value="F:hydrolase activity"/>
    <property type="evidence" value="ECO:0007669"/>
    <property type="project" value="UniProtKB-KW"/>
</dbReference>
<feature type="domain" description="Helicase ATP-binding" evidence="14">
    <location>
        <begin position="200"/>
        <end position="375"/>
    </location>
</feature>
<reference evidence="17 18" key="1">
    <citation type="submission" date="2020-06" db="EMBL/GenBank/DDBJ databases">
        <authorList>
            <person name="Li R."/>
            <person name="Bekaert M."/>
        </authorList>
    </citation>
    <scope>NUCLEOTIDE SEQUENCE [LARGE SCALE GENOMIC DNA]</scope>
    <source>
        <strain evidence="18">wild</strain>
    </source>
</reference>
<organism evidence="17 18">
    <name type="scientific">Mytilus coruscus</name>
    <name type="common">Sea mussel</name>
    <dbReference type="NCBI Taxonomy" id="42192"/>
    <lineage>
        <taxon>Eukaryota</taxon>
        <taxon>Metazoa</taxon>
        <taxon>Spiralia</taxon>
        <taxon>Lophotrochozoa</taxon>
        <taxon>Mollusca</taxon>
        <taxon>Bivalvia</taxon>
        <taxon>Autobranchia</taxon>
        <taxon>Pteriomorphia</taxon>
        <taxon>Mytilida</taxon>
        <taxon>Mytiloidea</taxon>
        <taxon>Mytilidae</taxon>
        <taxon>Mytilinae</taxon>
        <taxon>Mytilus</taxon>
    </lineage>
</organism>
<evidence type="ECO:0000313" key="18">
    <source>
        <dbReference type="Proteomes" id="UP000507470"/>
    </source>
</evidence>
<dbReference type="PROSITE" id="PS51195">
    <property type="entry name" value="Q_MOTIF"/>
    <property type="match status" value="1"/>
</dbReference>
<feature type="compositionally biased region" description="Basic residues" evidence="13">
    <location>
        <begin position="601"/>
        <end position="611"/>
    </location>
</feature>
<feature type="compositionally biased region" description="Basic and acidic residues" evidence="13">
    <location>
        <begin position="562"/>
        <end position="576"/>
    </location>
</feature>
<evidence type="ECO:0000256" key="6">
    <source>
        <dbReference type="ARBA" id="ARBA00022840"/>
    </source>
</evidence>
<dbReference type="PANTHER" id="PTHR47959">
    <property type="entry name" value="ATP-DEPENDENT RNA HELICASE RHLE-RELATED"/>
    <property type="match status" value="1"/>
</dbReference>
<dbReference type="Proteomes" id="UP000507470">
    <property type="component" value="Unassembled WGS sequence"/>
</dbReference>
<keyword evidence="7" id="KW-0694">RNA-binding</keyword>
<keyword evidence="8" id="KW-0539">Nucleus</keyword>
<dbReference type="PROSITE" id="PS51192">
    <property type="entry name" value="HELICASE_ATP_BIND_1"/>
    <property type="match status" value="1"/>
</dbReference>
<dbReference type="Pfam" id="PF00271">
    <property type="entry name" value="Helicase_C"/>
    <property type="match status" value="1"/>
</dbReference>